<evidence type="ECO:0000256" key="8">
    <source>
        <dbReference type="ARBA" id="ARBA00023315"/>
    </source>
</evidence>
<evidence type="ECO:0000256" key="2">
    <source>
        <dbReference type="ARBA" id="ARBA00000625"/>
    </source>
</evidence>
<dbReference type="AlphaFoldDB" id="A0A6J5ELD0"/>
<dbReference type="Gene3D" id="3.30.559.10">
    <property type="entry name" value="Chloramphenicol acetyltransferase-like domain"/>
    <property type="match status" value="1"/>
</dbReference>
<evidence type="ECO:0000313" key="15">
    <source>
        <dbReference type="Proteomes" id="UP000494363"/>
    </source>
</evidence>
<feature type="domain" description="Phthiocerol/phthiodiolone dimycocerosyl transferase C-terminal" evidence="13">
    <location>
        <begin position="218"/>
        <end position="367"/>
    </location>
</feature>
<comment type="catalytic activity">
    <reaction evidence="1">
        <text>2 a mycocerosyl-[mycocerosic acid synthase] + a phthiocerol = a dimycocerosyl phthiocerol + 2 holo-[mycocerosic acid synthase].</text>
        <dbReference type="EC" id="2.3.1.282"/>
    </reaction>
</comment>
<organism evidence="14 15">
    <name type="scientific">Paraburkholderia humisilvae</name>
    <dbReference type="NCBI Taxonomy" id="627669"/>
    <lineage>
        <taxon>Bacteria</taxon>
        <taxon>Pseudomonadati</taxon>
        <taxon>Pseudomonadota</taxon>
        <taxon>Betaproteobacteria</taxon>
        <taxon>Burkholderiales</taxon>
        <taxon>Burkholderiaceae</taxon>
        <taxon>Paraburkholderia</taxon>
    </lineage>
</organism>
<comment type="catalytic activity">
    <reaction evidence="2">
        <text>2 a mycocerosyl-[mycocerosic acid synthase] + a phenolphthiocerol = a dimycocerosyl phenolphthiocerol + 2 holo-[mycocerosic acid synthase].</text>
        <dbReference type="EC" id="2.3.1.282"/>
    </reaction>
</comment>
<evidence type="ECO:0000256" key="11">
    <source>
        <dbReference type="ARBA" id="ARBA00033407"/>
    </source>
</evidence>
<dbReference type="InterPro" id="IPR031641">
    <property type="entry name" value="PapA_C"/>
</dbReference>
<dbReference type="Pfam" id="PF16911">
    <property type="entry name" value="PapA_C"/>
    <property type="match status" value="1"/>
</dbReference>
<evidence type="ECO:0000256" key="4">
    <source>
        <dbReference type="ARBA" id="ARBA00006558"/>
    </source>
</evidence>
<evidence type="ECO:0000259" key="12">
    <source>
        <dbReference type="Pfam" id="PF00668"/>
    </source>
</evidence>
<evidence type="ECO:0000313" key="14">
    <source>
        <dbReference type="EMBL" id="CAB3767288.1"/>
    </source>
</evidence>
<comment type="catalytic activity">
    <reaction evidence="3">
        <text>2 a mycocerosyl-[mycocerosic acid synthase] + a phthiodiolone = a dimycocerosyl phthiodiolone + 2 holo-[mycocerosic acid synthase].</text>
        <dbReference type="EC" id="2.3.1.282"/>
    </reaction>
</comment>
<comment type="similarity">
    <text evidence="4">Belongs to the acyltransferase PapA5 family.</text>
</comment>
<dbReference type="InterPro" id="IPR052058">
    <property type="entry name" value="Alcohol_O-acetyltransferase"/>
</dbReference>
<dbReference type="InterPro" id="IPR023213">
    <property type="entry name" value="CAT-like_dom_sf"/>
</dbReference>
<evidence type="ECO:0000259" key="13">
    <source>
        <dbReference type="Pfam" id="PF16911"/>
    </source>
</evidence>
<gene>
    <name evidence="14" type="ORF">LMG29542_05576</name>
</gene>
<dbReference type="Pfam" id="PF00668">
    <property type="entry name" value="Condensation"/>
    <property type="match status" value="1"/>
</dbReference>
<dbReference type="PANTHER" id="PTHR28037:SF1">
    <property type="entry name" value="ALCOHOL O-ACETYLTRANSFERASE 1-RELATED"/>
    <property type="match status" value="1"/>
</dbReference>
<evidence type="ECO:0000256" key="7">
    <source>
        <dbReference type="ARBA" id="ARBA00022679"/>
    </source>
</evidence>
<keyword evidence="8" id="KW-0012">Acyltransferase</keyword>
<dbReference type="Proteomes" id="UP000494363">
    <property type="component" value="Unassembled WGS sequence"/>
</dbReference>
<feature type="domain" description="Condensation" evidence="12">
    <location>
        <begin position="51"/>
        <end position="177"/>
    </location>
</feature>
<evidence type="ECO:0000256" key="3">
    <source>
        <dbReference type="ARBA" id="ARBA00001907"/>
    </source>
</evidence>
<dbReference type="PANTHER" id="PTHR28037">
    <property type="entry name" value="ALCOHOL O-ACETYLTRANSFERASE 1-RELATED"/>
    <property type="match status" value="1"/>
</dbReference>
<evidence type="ECO:0000256" key="9">
    <source>
        <dbReference type="ARBA" id="ARBA00030465"/>
    </source>
</evidence>
<keyword evidence="7" id="KW-0808">Transferase</keyword>
<reference evidence="14 15" key="1">
    <citation type="submission" date="2020-04" db="EMBL/GenBank/DDBJ databases">
        <authorList>
            <person name="De Canck E."/>
        </authorList>
    </citation>
    <scope>NUCLEOTIDE SEQUENCE [LARGE SCALE GENOMIC DNA]</scope>
    <source>
        <strain evidence="14 15">LMG 29542</strain>
    </source>
</reference>
<proteinExistence type="inferred from homology"/>
<evidence type="ECO:0000256" key="10">
    <source>
        <dbReference type="ARBA" id="ARBA00032317"/>
    </source>
</evidence>
<evidence type="ECO:0000256" key="5">
    <source>
        <dbReference type="ARBA" id="ARBA00012866"/>
    </source>
</evidence>
<dbReference type="SUPFAM" id="SSF52777">
    <property type="entry name" value="CoA-dependent acyltransferases"/>
    <property type="match status" value="2"/>
</dbReference>
<name>A0A6J5ELD0_9BURK</name>
<sequence length="432" mass="47076">MCCETAYIAAFHVGLNECSTPQKEFMPRPLGSMEYVFWLLNRSVGNQIVLAAEIEGTATAETWRHAFDALRRRHPLLSVRLPATSSGTPYMEVMPDQSIPLRHVVDADWTAEGVAPEWLNRAIAHELNEPFDTDVAPLMRAVLATGPRQSVLILACNHAISDGISLSYCIRDLLKALNGEVLEPMPLPLSGDELCGDAPPQPRGAPISLEGIRFPRDVVPVVQRLSLSRELTQSLVQRARADRTTLHGMLCAALLHSGRNATPEWRERPVVILSPVDMRLQWGIEDDCGCFLTSAAASLGPAPDQTLWETARAAVAGLNAAAARESVRESTRRLRDMLEGGLDAAGAVRLRQTAIARDVMVTNLGNIRFDPTLGPFRLTALWGPLAMSGYPGNHTVGVSTVNGNASLTLASRVPPPRFLEYARDLLFDACAR</sequence>
<dbReference type="InterPro" id="IPR001242">
    <property type="entry name" value="Condensation_dom"/>
</dbReference>
<dbReference type="EC" id="2.3.1.282" evidence="5"/>
<protein>
    <recommendedName>
        <fullName evidence="6">Phthiocerol/phthiodiolone dimycocerosyl transferase</fullName>
        <ecNumber evidence="5">2.3.1.282</ecNumber>
    </recommendedName>
    <alternativeName>
        <fullName evidence="11">Acyltransferase PapA5</fullName>
    </alternativeName>
    <alternativeName>
        <fullName evidence="9">Phthiocerol/phthiodiolone O-acyltransferase</fullName>
    </alternativeName>
    <alternativeName>
        <fullName evidence="10">Polyketide synthase-associated protein A5</fullName>
    </alternativeName>
</protein>
<dbReference type="GO" id="GO:0016746">
    <property type="term" value="F:acyltransferase activity"/>
    <property type="evidence" value="ECO:0007669"/>
    <property type="project" value="UniProtKB-KW"/>
</dbReference>
<keyword evidence="15" id="KW-1185">Reference proteome</keyword>
<accession>A0A6J5ELD0</accession>
<evidence type="ECO:0000256" key="1">
    <source>
        <dbReference type="ARBA" id="ARBA00000026"/>
    </source>
</evidence>
<evidence type="ECO:0000256" key="6">
    <source>
        <dbReference type="ARBA" id="ARBA00013449"/>
    </source>
</evidence>
<dbReference type="Gene3D" id="3.30.559.30">
    <property type="entry name" value="Nonribosomal peptide synthetase, condensation domain"/>
    <property type="match status" value="1"/>
</dbReference>
<dbReference type="EMBL" id="CADIKH010000032">
    <property type="protein sequence ID" value="CAB3767288.1"/>
    <property type="molecule type" value="Genomic_DNA"/>
</dbReference>